<evidence type="ECO:0000313" key="1">
    <source>
        <dbReference type="EMBL" id="MEH2556592.1"/>
    </source>
</evidence>
<dbReference type="EMBL" id="JAZHRV010000001">
    <property type="protein sequence ID" value="MEH2556592.1"/>
    <property type="molecule type" value="Genomic_DNA"/>
</dbReference>
<organism evidence="1 2">
    <name type="scientific">Bradyrhizobium algeriense</name>
    <dbReference type="NCBI Taxonomy" id="634784"/>
    <lineage>
        <taxon>Bacteria</taxon>
        <taxon>Pseudomonadati</taxon>
        <taxon>Pseudomonadota</taxon>
        <taxon>Alphaproteobacteria</taxon>
        <taxon>Hyphomicrobiales</taxon>
        <taxon>Nitrobacteraceae</taxon>
        <taxon>Bradyrhizobium</taxon>
    </lineage>
</organism>
<name>A0ABU8BDH5_9BRAD</name>
<sequence length="61" mass="7019">MSRIVGVVTREYVWLDDMPLAPAADLDTAAPNLWYVHADHLDRPSLYRRCMRKCLGPNANY</sequence>
<proteinExistence type="predicted"/>
<comment type="caution">
    <text evidence="1">The sequence shown here is derived from an EMBL/GenBank/DDBJ whole genome shotgun (WGS) entry which is preliminary data.</text>
</comment>
<gene>
    <name evidence="1" type="ORF">V1286_004121</name>
</gene>
<dbReference type="Proteomes" id="UP001364224">
    <property type="component" value="Unassembled WGS sequence"/>
</dbReference>
<reference evidence="1 2" key="1">
    <citation type="submission" date="2024-02" db="EMBL/GenBank/DDBJ databases">
        <title>Adaptive strategies in a cosmopolitan and abundant soil bacterium.</title>
        <authorList>
            <person name="Carini P."/>
        </authorList>
    </citation>
    <scope>NUCLEOTIDE SEQUENCE [LARGE SCALE GENOMIC DNA]</scope>
    <source>
        <strain evidence="1 2">AZCC 1608</strain>
    </source>
</reference>
<keyword evidence="2" id="KW-1185">Reference proteome</keyword>
<dbReference type="RefSeq" id="WP_334482006.1">
    <property type="nucleotide sequence ID" value="NZ_JAZHRV010000001.1"/>
</dbReference>
<accession>A0ABU8BDH5</accession>
<protein>
    <submittedName>
        <fullName evidence="1">Uncharacterized protein</fullName>
    </submittedName>
</protein>
<evidence type="ECO:0000313" key="2">
    <source>
        <dbReference type="Proteomes" id="UP001364224"/>
    </source>
</evidence>